<dbReference type="Pfam" id="PF10990">
    <property type="entry name" value="DUF2809"/>
    <property type="match status" value="1"/>
</dbReference>
<reference evidence="2" key="1">
    <citation type="submission" date="2018-04" db="EMBL/GenBank/DDBJ databases">
        <title>Complete genome of Antarctic heterotrophic bacterium Hymenobacter nivis.</title>
        <authorList>
            <person name="Terashima M."/>
        </authorList>
    </citation>
    <scope>NUCLEOTIDE SEQUENCE [LARGE SCALE GENOMIC DNA]</scope>
    <source>
        <strain evidence="2">NBRC 111535</strain>
    </source>
</reference>
<name>A0A2Z3GT93_9BACT</name>
<accession>A0A2Z3GT93</accession>
<keyword evidence="2" id="KW-1185">Reference proteome</keyword>
<dbReference type="EMBL" id="CP029145">
    <property type="protein sequence ID" value="AWM31900.1"/>
    <property type="molecule type" value="Genomic_DNA"/>
</dbReference>
<dbReference type="InterPro" id="IPR021257">
    <property type="entry name" value="DUF2809"/>
</dbReference>
<protein>
    <submittedName>
        <fullName evidence="1">Uncharacterized protein</fullName>
    </submittedName>
</protein>
<sequence>MPAALLFGAEAGIAHDALLRPYGGDLLTTVMLYCLLRSFWAVPAARTVWTALLVSYLIEASQYAHLLARLSLLHSAAVRLVVGSQFE</sequence>
<organism evidence="1 2">
    <name type="scientific">Hymenobacter nivis</name>
    <dbReference type="NCBI Taxonomy" id="1850093"/>
    <lineage>
        <taxon>Bacteria</taxon>
        <taxon>Pseudomonadati</taxon>
        <taxon>Bacteroidota</taxon>
        <taxon>Cytophagia</taxon>
        <taxon>Cytophagales</taxon>
        <taxon>Hymenobacteraceae</taxon>
        <taxon>Hymenobacter</taxon>
    </lineage>
</organism>
<dbReference type="KEGG" id="hnv:DDQ68_03305"/>
<evidence type="ECO:0000313" key="1">
    <source>
        <dbReference type="EMBL" id="AWM31900.1"/>
    </source>
</evidence>
<dbReference type="Proteomes" id="UP000245999">
    <property type="component" value="Chromosome"/>
</dbReference>
<evidence type="ECO:0000313" key="2">
    <source>
        <dbReference type="Proteomes" id="UP000245999"/>
    </source>
</evidence>
<dbReference type="AlphaFoldDB" id="A0A2Z3GT93"/>
<proteinExistence type="predicted"/>
<dbReference type="OrthoDB" id="5360192at2"/>
<gene>
    <name evidence="1" type="ORF">DDQ68_03305</name>
</gene>